<accession>A0A839HBT1</accession>
<dbReference type="InterPro" id="IPR027417">
    <property type="entry name" value="P-loop_NTPase"/>
</dbReference>
<dbReference type="Pfam" id="PF01935">
    <property type="entry name" value="DUF87"/>
    <property type="match status" value="1"/>
</dbReference>
<dbReference type="Proteomes" id="UP000547628">
    <property type="component" value="Unassembled WGS sequence"/>
</dbReference>
<keyword evidence="3" id="KW-0347">Helicase</keyword>
<proteinExistence type="predicted"/>
<dbReference type="SUPFAM" id="SSF52540">
    <property type="entry name" value="P-loop containing nucleoside triphosphate hydrolases"/>
    <property type="match status" value="1"/>
</dbReference>
<sequence>MKIDDLYKDINKEEFYIGQVSLVSSEYSYIQAENLAVLNPRIINRSQIVPNTVNYLVIIDNIQGLFIGEVVKAEVKNNNTIHTAMIRDEKKKVFPQLEIKLLGILKEKVLTFTGAKNVGLSDKAYLASKEVVKRAINSLDSFLINNENRNPLKEIGTVKSLGEELPFNIDPNSLFNRHLLIVGATNSGKSTSSLKILEEYNKIGKKFILIDPTGEYRDSFKQFKKVRKLKLGEDTTVNPGYVNMRQWEMLFQTNNESQAPALDDAIRELKYLYPGQEVFKKEGKAFSEIQDELIKIRNQEDNGAFDLRLLSKQIRADSVKIDTKWNSPTQGKYIFDSFKYNANEWLIEKVEHIQTVSEINKFFTNDKGKDLFTKLNDFITDETSLYIDASLISVTHIVGATIIELISEYLFNHKENKKENKAFILCIDEAHRYLLNNSFDNIGLVNIAREGRKKGIFLFLTTQSPKDIPPIILSQIGTVIIHRLTNSEDINIVRNYLTRDSIGQISSLNSGEAIISSINLIGNVLIKFNRSQLDHYNKTQLL</sequence>
<dbReference type="InterPro" id="IPR003593">
    <property type="entry name" value="AAA+_ATPase"/>
</dbReference>
<dbReference type="EMBL" id="JACIVD010000075">
    <property type="protein sequence ID" value="MBB1124419.1"/>
    <property type="molecule type" value="Genomic_DNA"/>
</dbReference>
<gene>
    <name evidence="8" type="ORF">H5S41_10775</name>
</gene>
<evidence type="ECO:0000313" key="8">
    <source>
        <dbReference type="EMBL" id="MBB1124419.1"/>
    </source>
</evidence>
<reference evidence="8 9" key="1">
    <citation type="submission" date="2020-07" db="EMBL/GenBank/DDBJ databases">
        <title>Description of Limosilactobacillus balticus sp. nov., Limosilactobacillus agrestis sp. nov., Limosilactobacillus albertensis sp. nov., Limosilactobacillus rudii sp. nov., Limosilactobacillus fastidiosus sp. nov., five novel Limosilactobacillus species isolated from the vertebrate gastrointestinal tract, and proposal of 6 subspecies of Limosilactobacillus reuteri adapted to the gastrointestinal tract of specific vertebrate hosts.</title>
        <authorList>
            <person name="Li F."/>
            <person name="Cheng C."/>
            <person name="Zheng J."/>
            <person name="Quevedo R.M."/>
            <person name="Li J."/>
            <person name="Roos S."/>
            <person name="Gaenzle M.G."/>
            <person name="Walter J."/>
        </authorList>
    </citation>
    <scope>NUCLEOTIDE SEQUENCE [LARGE SCALE GENOMIC DNA]</scope>
    <source>
        <strain evidence="8 9">Lr3000</strain>
    </source>
</reference>
<evidence type="ECO:0000256" key="6">
    <source>
        <dbReference type="ARBA" id="ARBA00023235"/>
    </source>
</evidence>
<dbReference type="GO" id="GO:0005524">
    <property type="term" value="F:ATP binding"/>
    <property type="evidence" value="ECO:0007669"/>
    <property type="project" value="UniProtKB-KW"/>
</dbReference>
<feature type="domain" description="AAA+ ATPase" evidence="7">
    <location>
        <begin position="175"/>
        <end position="494"/>
    </location>
</feature>
<dbReference type="SMART" id="SM00382">
    <property type="entry name" value="AAA"/>
    <property type="match status" value="1"/>
</dbReference>
<keyword evidence="4 8" id="KW-0067">ATP-binding</keyword>
<dbReference type="GO" id="GO:0016787">
    <property type="term" value="F:hydrolase activity"/>
    <property type="evidence" value="ECO:0007669"/>
    <property type="project" value="UniProtKB-KW"/>
</dbReference>
<evidence type="ECO:0000256" key="3">
    <source>
        <dbReference type="ARBA" id="ARBA00022806"/>
    </source>
</evidence>
<keyword evidence="1" id="KW-0547">Nucleotide-binding</keyword>
<dbReference type="InterPro" id="IPR033186">
    <property type="entry name" value="HerA_C"/>
</dbReference>
<comment type="caution">
    <text evidence="8">The sequence shown here is derived from an EMBL/GenBank/DDBJ whole genome shotgun (WGS) entry which is preliminary data.</text>
</comment>
<dbReference type="InterPro" id="IPR002789">
    <property type="entry name" value="HerA_central"/>
</dbReference>
<evidence type="ECO:0000256" key="5">
    <source>
        <dbReference type="ARBA" id="ARBA00023125"/>
    </source>
</evidence>
<dbReference type="InterPro" id="IPR008571">
    <property type="entry name" value="HerA-like"/>
</dbReference>
<keyword evidence="5" id="KW-0238">DNA-binding</keyword>
<dbReference type="Gene3D" id="3.40.50.300">
    <property type="entry name" value="P-loop containing nucleotide triphosphate hydrolases"/>
    <property type="match status" value="2"/>
</dbReference>
<dbReference type="GO" id="GO:0004386">
    <property type="term" value="F:helicase activity"/>
    <property type="evidence" value="ECO:0007669"/>
    <property type="project" value="UniProtKB-KW"/>
</dbReference>
<protein>
    <submittedName>
        <fullName evidence="8">ATP-binding protein</fullName>
    </submittedName>
</protein>
<dbReference type="AlphaFoldDB" id="A0A839HBT1"/>
<organism evidence="8 9">
    <name type="scientific">Limosilactobacillus albertensis</name>
    <dbReference type="NCBI Taxonomy" id="2759752"/>
    <lineage>
        <taxon>Bacteria</taxon>
        <taxon>Bacillati</taxon>
        <taxon>Bacillota</taxon>
        <taxon>Bacilli</taxon>
        <taxon>Lactobacillales</taxon>
        <taxon>Lactobacillaceae</taxon>
        <taxon>Limosilactobacillus</taxon>
    </lineage>
</organism>
<evidence type="ECO:0000259" key="7">
    <source>
        <dbReference type="SMART" id="SM00382"/>
    </source>
</evidence>
<evidence type="ECO:0000256" key="1">
    <source>
        <dbReference type="ARBA" id="ARBA00022741"/>
    </source>
</evidence>
<dbReference type="PANTHER" id="PTHR42957">
    <property type="entry name" value="HELICASE MJ1565-RELATED"/>
    <property type="match status" value="1"/>
</dbReference>
<keyword evidence="6" id="KW-0413">Isomerase</keyword>
<dbReference type="Pfam" id="PF05872">
    <property type="entry name" value="HerA_C"/>
    <property type="match status" value="1"/>
</dbReference>
<evidence type="ECO:0000256" key="2">
    <source>
        <dbReference type="ARBA" id="ARBA00022801"/>
    </source>
</evidence>
<dbReference type="GO" id="GO:0003677">
    <property type="term" value="F:DNA binding"/>
    <property type="evidence" value="ECO:0007669"/>
    <property type="project" value="UniProtKB-KW"/>
</dbReference>
<evidence type="ECO:0000313" key="9">
    <source>
        <dbReference type="Proteomes" id="UP000547628"/>
    </source>
</evidence>
<keyword evidence="2" id="KW-0378">Hydrolase</keyword>
<dbReference type="PANTHER" id="PTHR42957:SF2">
    <property type="entry name" value="HELICASE HERA CENTRAL DOMAIN-CONTAINING PROTEIN"/>
    <property type="match status" value="1"/>
</dbReference>
<evidence type="ECO:0000256" key="4">
    <source>
        <dbReference type="ARBA" id="ARBA00022840"/>
    </source>
</evidence>
<name>A0A839HBT1_9LACO</name>
<dbReference type="RefSeq" id="WP_182603311.1">
    <property type="nucleotide sequence ID" value="NZ_JACIVD010000075.1"/>
</dbReference>